<keyword evidence="1" id="KW-0812">Transmembrane</keyword>
<feature type="transmembrane region" description="Helical" evidence="1">
    <location>
        <begin position="177"/>
        <end position="197"/>
    </location>
</feature>
<evidence type="ECO:0000256" key="1">
    <source>
        <dbReference type="SAM" id="Phobius"/>
    </source>
</evidence>
<reference evidence="2 3" key="1">
    <citation type="submission" date="2019-12" db="EMBL/GenBank/DDBJ databases">
        <authorList>
            <person name="Floudas D."/>
            <person name="Bentzer J."/>
            <person name="Ahren D."/>
            <person name="Johansson T."/>
            <person name="Persson P."/>
            <person name="Tunlid A."/>
        </authorList>
    </citation>
    <scope>NUCLEOTIDE SEQUENCE [LARGE SCALE GENOMIC DNA]</scope>
    <source>
        <strain evidence="2 3">CBS 102.39</strain>
    </source>
</reference>
<name>A0A8H4QSB6_9AGAR</name>
<sequence length="274" mass="30537">MPQAAQPSCSPSSANNPSWRMRFAHYSDVEARTCAGEIDCAVEGEALASQMLASQAADRVPDANETLTTLDSSDREVLASTIVFTVLTWIYTKATEVVSAGIFPASRWCYYLFHCASDEGVADQSQQEHLLRWEAALISIARSWKDTQSMTSSLLLVSALAILQLDGALNDRAMCTGIAVSILLALASILSSFVYLLSKQRFIRRWKTSETPDASFWRCIAMPLDFAIWWAFSWLPAVFNATYHLPVVEYQVVWLLHKHGFHSHIQEDVTHIAS</sequence>
<proteinExistence type="predicted"/>
<dbReference type="Proteomes" id="UP000521872">
    <property type="component" value="Unassembled WGS sequence"/>
</dbReference>
<dbReference type="AlphaFoldDB" id="A0A8H4QSB6"/>
<keyword evidence="3" id="KW-1185">Reference proteome</keyword>
<gene>
    <name evidence="2" type="ORF">D9613_011292</name>
</gene>
<evidence type="ECO:0000313" key="3">
    <source>
        <dbReference type="Proteomes" id="UP000521872"/>
    </source>
</evidence>
<evidence type="ECO:0000313" key="2">
    <source>
        <dbReference type="EMBL" id="KAF4616059.1"/>
    </source>
</evidence>
<evidence type="ECO:0008006" key="4">
    <source>
        <dbReference type="Google" id="ProtNLM"/>
    </source>
</evidence>
<accession>A0A8H4QSB6</accession>
<dbReference type="EMBL" id="JAACJL010000032">
    <property type="protein sequence ID" value="KAF4616059.1"/>
    <property type="molecule type" value="Genomic_DNA"/>
</dbReference>
<comment type="caution">
    <text evidence="2">The sequence shown here is derived from an EMBL/GenBank/DDBJ whole genome shotgun (WGS) entry which is preliminary data.</text>
</comment>
<protein>
    <recommendedName>
        <fullName evidence="4">Transmembrane protein</fullName>
    </recommendedName>
</protein>
<keyword evidence="1" id="KW-1133">Transmembrane helix</keyword>
<keyword evidence="1" id="KW-0472">Membrane</keyword>
<organism evidence="2 3">
    <name type="scientific">Agrocybe pediades</name>
    <dbReference type="NCBI Taxonomy" id="84607"/>
    <lineage>
        <taxon>Eukaryota</taxon>
        <taxon>Fungi</taxon>
        <taxon>Dikarya</taxon>
        <taxon>Basidiomycota</taxon>
        <taxon>Agaricomycotina</taxon>
        <taxon>Agaricomycetes</taxon>
        <taxon>Agaricomycetidae</taxon>
        <taxon>Agaricales</taxon>
        <taxon>Agaricineae</taxon>
        <taxon>Strophariaceae</taxon>
        <taxon>Agrocybe</taxon>
    </lineage>
</organism>